<feature type="chain" id="PRO_5022051523" evidence="1">
    <location>
        <begin position="20"/>
        <end position="672"/>
    </location>
</feature>
<dbReference type="EMBL" id="FXTB01000011">
    <property type="protein sequence ID" value="SMO87245.1"/>
    <property type="molecule type" value="Genomic_DNA"/>
</dbReference>
<dbReference type="OrthoDB" id="9766750at2"/>
<name>A0A521ETK7_SACCC</name>
<reference evidence="2 3" key="1">
    <citation type="submission" date="2017-05" db="EMBL/GenBank/DDBJ databases">
        <authorList>
            <person name="Varghese N."/>
            <person name="Submissions S."/>
        </authorList>
    </citation>
    <scope>NUCLEOTIDE SEQUENCE [LARGE SCALE GENOMIC DNA]</scope>
    <source>
        <strain evidence="2 3">DSM 27040</strain>
    </source>
</reference>
<dbReference type="AlphaFoldDB" id="A0A521ETK7"/>
<evidence type="ECO:0000313" key="2">
    <source>
        <dbReference type="EMBL" id="SMO87245.1"/>
    </source>
</evidence>
<evidence type="ECO:0000313" key="3">
    <source>
        <dbReference type="Proteomes" id="UP000319040"/>
    </source>
</evidence>
<protein>
    <submittedName>
        <fullName evidence="2">Helix-hairpin-helix motif-containing protein</fullName>
    </submittedName>
</protein>
<organism evidence="2 3">
    <name type="scientific">Saccharicrinis carchari</name>
    <dbReference type="NCBI Taxonomy" id="1168039"/>
    <lineage>
        <taxon>Bacteria</taxon>
        <taxon>Pseudomonadati</taxon>
        <taxon>Bacteroidota</taxon>
        <taxon>Bacteroidia</taxon>
        <taxon>Marinilabiliales</taxon>
        <taxon>Marinilabiliaceae</taxon>
        <taxon>Saccharicrinis</taxon>
    </lineage>
</organism>
<keyword evidence="3" id="KW-1185">Reference proteome</keyword>
<proteinExistence type="predicted"/>
<evidence type="ECO:0000256" key="1">
    <source>
        <dbReference type="SAM" id="SignalP"/>
    </source>
</evidence>
<feature type="signal peptide" evidence="1">
    <location>
        <begin position="1"/>
        <end position="19"/>
    </location>
</feature>
<gene>
    <name evidence="2" type="ORF">SAMN06265379_11129</name>
</gene>
<dbReference type="RefSeq" id="WP_142534477.1">
    <property type="nucleotide sequence ID" value="NZ_FXTB01000011.1"/>
</dbReference>
<accession>A0A521ETK7</accession>
<dbReference type="Proteomes" id="UP000319040">
    <property type="component" value="Unassembled WGS sequence"/>
</dbReference>
<dbReference type="SUPFAM" id="SSF47781">
    <property type="entry name" value="RuvA domain 2-like"/>
    <property type="match status" value="1"/>
</dbReference>
<dbReference type="InterPro" id="IPR010994">
    <property type="entry name" value="RuvA_2-like"/>
</dbReference>
<keyword evidence="1" id="KW-0732">Signal</keyword>
<dbReference type="Pfam" id="PF12836">
    <property type="entry name" value="HHH_3"/>
    <property type="match status" value="1"/>
</dbReference>
<sequence length="672" mass="77016">MKKLYFITFLLLSFLCLRAQVAESPERIIGNLMESLSENEIDLNGQSQIFDELLQLYESPINLNSARIEDLEKLIFLSDIQIQAIVEYISKIGPLQSKYQLQAVGGLSQLDIERLMMFTKLESIESEAVYKNRLDGQVLLRNQFNLEKAKGYIPDSMATRYLGNRHHSYAKFQLQYGENFFGGLVMDKDPGEETLPIDFTSGYLMYESKKLIKTMIVGDFHANFGQGVALWTGTSMGKTSEPLRIRKRGQGFKKYSSANENGFLRGAAITFAHKTAELSLFISKKKRDADLEYNPDSTHVIVNSMPETGYHRTPSEKSKKNTLGQSAYGANLNYRFKNISLSAGGFFQAYDADSIAVKAMYQRTAQQKVKNTQYWLSYQYGTGKVLAFGELSINGSNKGAIINGLQFKPANNVSLALLHRYFSIHYYSPWVNALSENSLPGGESGFYLGMSIFPVSKLNISGYVDVFKTNWLKYNIDKPSQGYDVSIRADYIFNPNFKLYVRYREKDKYKNQNIDGAPDYPIVVSNTKKIRLHTDIMANQNWALQMRVEKSFYKEENQNNTYGTLAYMGLKYATSTGRLNCWLRYLVFDTEDYDTRLYTYENDLLYNFYTPAFQGEGSRAYFILSYEMLNNLKIWLKAGRTSYTDRDKISTGLQTIDGNNRTDLKMQMQFKF</sequence>